<evidence type="ECO:0000256" key="1">
    <source>
        <dbReference type="SAM" id="MobiDB-lite"/>
    </source>
</evidence>
<feature type="compositionally biased region" description="Polar residues" evidence="1">
    <location>
        <begin position="20"/>
        <end position="35"/>
    </location>
</feature>
<proteinExistence type="predicted"/>
<reference evidence="2" key="1">
    <citation type="submission" date="2020-12" db="EMBL/GenBank/DDBJ databases">
        <title>Metabolic potential, ecology and presence of endohyphal bacteria is reflected in genomic diversity of Mucoromycotina.</title>
        <authorList>
            <person name="Muszewska A."/>
            <person name="Okrasinska A."/>
            <person name="Steczkiewicz K."/>
            <person name="Drgas O."/>
            <person name="Orlowska M."/>
            <person name="Perlinska-Lenart U."/>
            <person name="Aleksandrzak-Piekarczyk T."/>
            <person name="Szatraj K."/>
            <person name="Zielenkiewicz U."/>
            <person name="Pilsyk S."/>
            <person name="Malc E."/>
            <person name="Mieczkowski P."/>
            <person name="Kruszewska J.S."/>
            <person name="Biernat P."/>
            <person name="Pawlowska J."/>
        </authorList>
    </citation>
    <scope>NUCLEOTIDE SEQUENCE</scope>
    <source>
        <strain evidence="2">CBS 226.32</strain>
    </source>
</reference>
<accession>A0A8H7UQS4</accession>
<dbReference type="EMBL" id="JAEPRC010000753">
    <property type="protein sequence ID" value="KAG2192140.1"/>
    <property type="molecule type" value="Genomic_DNA"/>
</dbReference>
<feature type="region of interest" description="Disordered" evidence="1">
    <location>
        <begin position="20"/>
        <end position="65"/>
    </location>
</feature>
<dbReference type="Proteomes" id="UP000650833">
    <property type="component" value="Unassembled WGS sequence"/>
</dbReference>
<protein>
    <submittedName>
        <fullName evidence="2">Uncharacterized protein</fullName>
    </submittedName>
</protein>
<comment type="caution">
    <text evidence="2">The sequence shown here is derived from an EMBL/GenBank/DDBJ whole genome shotgun (WGS) entry which is preliminary data.</text>
</comment>
<gene>
    <name evidence="2" type="ORF">INT46_004311</name>
</gene>
<evidence type="ECO:0000313" key="3">
    <source>
        <dbReference type="Proteomes" id="UP000650833"/>
    </source>
</evidence>
<sequence length="75" mass="8834">MTTEMATIILSLYLMNNENNSWDIDNRRSNANVDNSTSSSEEETDSTSDDNRYHEQDDNNLSRQFHRYKHEATFI</sequence>
<name>A0A8H7UQS4_9FUNG</name>
<keyword evidence="3" id="KW-1185">Reference proteome</keyword>
<evidence type="ECO:0000313" key="2">
    <source>
        <dbReference type="EMBL" id="KAG2192140.1"/>
    </source>
</evidence>
<dbReference type="AlphaFoldDB" id="A0A8H7UQS4"/>
<organism evidence="2 3">
    <name type="scientific">Mucor plumbeus</name>
    <dbReference type="NCBI Taxonomy" id="97098"/>
    <lineage>
        <taxon>Eukaryota</taxon>
        <taxon>Fungi</taxon>
        <taxon>Fungi incertae sedis</taxon>
        <taxon>Mucoromycota</taxon>
        <taxon>Mucoromycotina</taxon>
        <taxon>Mucoromycetes</taxon>
        <taxon>Mucorales</taxon>
        <taxon>Mucorineae</taxon>
        <taxon>Mucoraceae</taxon>
        <taxon>Mucor</taxon>
    </lineage>
</organism>